<dbReference type="Pfam" id="PF00408">
    <property type="entry name" value="PGM_PMM_IV"/>
    <property type="match status" value="1"/>
</dbReference>
<comment type="pathway">
    <text evidence="3">Nucleotide-sugar biosynthesis; UDP-N-acetyl-alpha-D-glucosamine biosynthesis; N-acetyl-alpha-D-glucosamine 1-phosphate from alpha-D-glucosamine 6-phosphate (route I): step 2/2.</text>
</comment>
<dbReference type="InterPro" id="IPR036900">
    <property type="entry name" value="A-D-PHexomutase_C_sf"/>
</dbReference>
<feature type="domain" description="Alpha-D-phosphohexomutase C-terminal" evidence="11">
    <location>
        <begin position="461"/>
        <end position="513"/>
    </location>
</feature>
<evidence type="ECO:0000259" key="13">
    <source>
        <dbReference type="Pfam" id="PF21404"/>
    </source>
</evidence>
<evidence type="ECO:0000313" key="15">
    <source>
        <dbReference type="Proteomes" id="UP001497512"/>
    </source>
</evidence>
<dbReference type="InterPro" id="IPR005843">
    <property type="entry name" value="A-D-PHexomutase_C"/>
</dbReference>
<evidence type="ECO:0000256" key="3">
    <source>
        <dbReference type="ARBA" id="ARBA00004865"/>
    </source>
</evidence>
<dbReference type="Gene3D" id="3.40.120.10">
    <property type="entry name" value="Alpha-D-Glucose-1,6-Bisphosphate, subunit A, domain 3"/>
    <property type="match status" value="1"/>
</dbReference>
<dbReference type="SUPFAM" id="SSF53738">
    <property type="entry name" value="Phosphoglucomutase, first 3 domains"/>
    <property type="match status" value="2"/>
</dbReference>
<dbReference type="InterPro" id="IPR016657">
    <property type="entry name" value="PAGM"/>
</dbReference>
<evidence type="ECO:0000256" key="7">
    <source>
        <dbReference type="ARBA" id="ARBA00022842"/>
    </source>
</evidence>
<evidence type="ECO:0000259" key="12">
    <source>
        <dbReference type="Pfam" id="PF02878"/>
    </source>
</evidence>
<sequence length="528" mass="57251">MQGSLAQRISLPACCHPLLIHTARDCWYTSAALEMMELEDKDLLRKQAALFPLPKGVKFSYGTAGFRTDAALLPSTVFRMGVLAALRSLCTKRATGLMITASHNPVHENGVKLADPSGGMLNVAWEPYSDMLANAPDVENFLQIVEHIVKRENIQSGNAASGEVLLARDTRPSGEALVSAARQGVEAVRGTVAHDMGVLTTPQLHWVVRSFNNGVPASESDYFHQLSDSFRCASIDGDADRLVYFYIPEKHEDGYSGPVCTLHLLDGDKIAAIFGLFIIGQLHILAGSKSSVSDATTAHKAVVPGYGEVKFAVVQTAYANGASTNYIKQVLGLEVATTPTGVKHLHKKAEQYDIGIYFEANGHGTILFNEIFSQWLQDASVQQKEAEHRQAAKRLVAVNEMVNQAVGDALSGILMVEVVLRYQGWSVEQWDSMYKDLPSRQLKVKVKDRAVIITTPDETRVASPSSLQEAIDTEVGKYKGGRAFVRPSGTEDVVRVYAEASSQQSADALAQAVCVLVYHLAGGVGPEP</sequence>
<evidence type="ECO:0000256" key="4">
    <source>
        <dbReference type="ARBA" id="ARBA00010231"/>
    </source>
</evidence>
<dbReference type="PANTHER" id="PTHR45955:SF1">
    <property type="entry name" value="PHOSPHOACETYLGLUCOSAMINE MUTASE"/>
    <property type="match status" value="1"/>
</dbReference>
<reference evidence="14" key="1">
    <citation type="submission" date="2024-02" db="EMBL/GenBank/DDBJ databases">
        <authorList>
            <consortium name="ELIXIR-Norway"/>
            <consortium name="Elixir Norway"/>
        </authorList>
    </citation>
    <scope>NUCLEOTIDE SEQUENCE</scope>
</reference>
<proteinExistence type="inferred from homology"/>
<comment type="cofactor">
    <cofactor evidence="2">
        <name>Mg(2+)</name>
        <dbReference type="ChEBI" id="CHEBI:18420"/>
    </cofactor>
</comment>
<dbReference type="PANTHER" id="PTHR45955">
    <property type="entry name" value="PHOSPHOACETYLGLUCOSAMINE MUTASE"/>
    <property type="match status" value="1"/>
</dbReference>
<dbReference type="InterPro" id="IPR049022">
    <property type="entry name" value="AMG1_III"/>
</dbReference>
<protein>
    <recommendedName>
        <fullName evidence="5">phosphoacetylglucosamine mutase</fullName>
        <ecNumber evidence="5">5.4.2.3</ecNumber>
    </recommendedName>
    <alternativeName>
        <fullName evidence="10">Acetylglucosamine phosphomutase</fullName>
    </alternativeName>
    <alternativeName>
        <fullName evidence="9">N-acetylglucosamine-phosphate mutase</fullName>
    </alternativeName>
</protein>
<evidence type="ECO:0000256" key="1">
    <source>
        <dbReference type="ARBA" id="ARBA00000558"/>
    </source>
</evidence>
<dbReference type="InterPro" id="IPR016066">
    <property type="entry name" value="A-D-PHexomutase_CS"/>
</dbReference>
<organism evidence="14 15">
    <name type="scientific">Sphagnum troendelagicum</name>
    <dbReference type="NCBI Taxonomy" id="128251"/>
    <lineage>
        <taxon>Eukaryota</taxon>
        <taxon>Viridiplantae</taxon>
        <taxon>Streptophyta</taxon>
        <taxon>Embryophyta</taxon>
        <taxon>Bryophyta</taxon>
        <taxon>Sphagnophytina</taxon>
        <taxon>Sphagnopsida</taxon>
        <taxon>Sphagnales</taxon>
        <taxon>Sphagnaceae</taxon>
        <taxon>Sphagnum</taxon>
    </lineage>
</organism>
<dbReference type="InterPro" id="IPR005844">
    <property type="entry name" value="A-D-PHexomutase_a/b/a-I"/>
</dbReference>
<evidence type="ECO:0000256" key="6">
    <source>
        <dbReference type="ARBA" id="ARBA00022723"/>
    </source>
</evidence>
<accession>A0ABP0TFA9</accession>
<feature type="domain" description="Phosphoacetylglucosamine mutase AMG1" evidence="13">
    <location>
        <begin position="266"/>
        <end position="425"/>
    </location>
</feature>
<dbReference type="Pfam" id="PF02878">
    <property type="entry name" value="PGM_PMM_I"/>
    <property type="match status" value="2"/>
</dbReference>
<evidence type="ECO:0000256" key="9">
    <source>
        <dbReference type="ARBA" id="ARBA00031926"/>
    </source>
</evidence>
<evidence type="ECO:0000256" key="10">
    <source>
        <dbReference type="ARBA" id="ARBA00032065"/>
    </source>
</evidence>
<dbReference type="EC" id="5.4.2.3" evidence="5"/>
<evidence type="ECO:0000313" key="14">
    <source>
        <dbReference type="EMBL" id="CAK9194945.1"/>
    </source>
</evidence>
<dbReference type="CDD" id="cd03086">
    <property type="entry name" value="PGM3"/>
    <property type="match status" value="1"/>
</dbReference>
<comment type="similarity">
    <text evidence="4">Belongs to the phosphohexose mutase family.</text>
</comment>
<keyword evidence="7" id="KW-0460">Magnesium</keyword>
<dbReference type="Proteomes" id="UP001497512">
    <property type="component" value="Chromosome 10"/>
</dbReference>
<evidence type="ECO:0000256" key="8">
    <source>
        <dbReference type="ARBA" id="ARBA00023235"/>
    </source>
</evidence>
<dbReference type="PROSITE" id="PS00710">
    <property type="entry name" value="PGM_PMM"/>
    <property type="match status" value="1"/>
</dbReference>
<evidence type="ECO:0000256" key="2">
    <source>
        <dbReference type="ARBA" id="ARBA00001946"/>
    </source>
</evidence>
<dbReference type="Pfam" id="PF21404">
    <property type="entry name" value="AMG1_III"/>
    <property type="match status" value="1"/>
</dbReference>
<dbReference type="EMBL" id="OZ019902">
    <property type="protein sequence ID" value="CAK9194945.1"/>
    <property type="molecule type" value="Genomic_DNA"/>
</dbReference>
<evidence type="ECO:0000256" key="5">
    <source>
        <dbReference type="ARBA" id="ARBA00012731"/>
    </source>
</evidence>
<name>A0ABP0TFA9_9BRYO</name>
<feature type="domain" description="Alpha-D-phosphohexomutase alpha/beta/alpha" evidence="12">
    <location>
        <begin position="92"/>
        <end position="122"/>
    </location>
</feature>
<keyword evidence="6" id="KW-0479">Metal-binding</keyword>
<gene>
    <name evidence="14" type="ORF">CSSPTR1EN2_LOCUS2779</name>
</gene>
<keyword evidence="15" id="KW-1185">Reference proteome</keyword>
<feature type="domain" description="Alpha-D-phosphohexomutase alpha/beta/alpha" evidence="12">
    <location>
        <begin position="159"/>
        <end position="212"/>
    </location>
</feature>
<dbReference type="Gene3D" id="3.30.310.50">
    <property type="entry name" value="Alpha-D-phosphohexomutase, C-terminal domain"/>
    <property type="match status" value="1"/>
</dbReference>
<dbReference type="SUPFAM" id="SSF55957">
    <property type="entry name" value="Phosphoglucomutase, C-terminal domain"/>
    <property type="match status" value="1"/>
</dbReference>
<comment type="catalytic activity">
    <reaction evidence="1">
        <text>N-acetyl-alpha-D-glucosamine 1-phosphate = N-acetyl-D-glucosamine 6-phosphate</text>
        <dbReference type="Rhea" id="RHEA:23804"/>
        <dbReference type="ChEBI" id="CHEBI:57513"/>
        <dbReference type="ChEBI" id="CHEBI:57776"/>
        <dbReference type="EC" id="5.4.2.3"/>
    </reaction>
</comment>
<dbReference type="InterPro" id="IPR016055">
    <property type="entry name" value="A-D-PHexomutase_a/b/a-I/II/III"/>
</dbReference>
<evidence type="ECO:0000259" key="11">
    <source>
        <dbReference type="Pfam" id="PF00408"/>
    </source>
</evidence>
<keyword evidence="8" id="KW-0413">Isomerase</keyword>